<dbReference type="OrthoDB" id="10048434at2759"/>
<evidence type="ECO:0000256" key="1">
    <source>
        <dbReference type="ARBA" id="ARBA00004141"/>
    </source>
</evidence>
<feature type="transmembrane region" description="Helical" evidence="5">
    <location>
        <begin position="173"/>
        <end position="195"/>
    </location>
</feature>
<sequence length="269" mass="29620">MYPASVDAPFGDQLEESTTKHKKRRNINMCYIIITTSNLVWFLCTLFASMLLITALVTPKWLIGPNAMAVPKLSGPLDNNALGGEFLDLGEKTHASEVRYPSVGIYTRCTVMHHQGYHCGAFDLDGFATDSTVYPNEWKATMFFLLLGFILLSITVLLTLVTCCRQSAFGKSLHNMTACAQVLAGISVLLSLFMHPLGWRAQRVQRLCGMEVEPFYLAGCSIGSSMYCASAGALLTFVAAALSVWAESSNLRTRVRRRVEEGNMLVCIP</sequence>
<keyword evidence="2 5" id="KW-0812">Transmembrane</keyword>
<dbReference type="Pfam" id="PF10242">
    <property type="entry name" value="L_HMGIC_fpl"/>
    <property type="match status" value="1"/>
</dbReference>
<evidence type="ECO:0000256" key="5">
    <source>
        <dbReference type="SAM" id="Phobius"/>
    </source>
</evidence>
<dbReference type="PANTHER" id="PTHR12489">
    <property type="entry name" value="LIPOMA HMGIC FUSION PARTNER-LIKE PROTEIN"/>
    <property type="match status" value="1"/>
</dbReference>
<dbReference type="AlphaFoldDB" id="A0A6J2TDE2"/>
<feature type="transmembrane region" description="Helical" evidence="5">
    <location>
        <begin position="140"/>
        <end position="161"/>
    </location>
</feature>
<dbReference type="Proteomes" id="UP000504634">
    <property type="component" value="Unplaced"/>
</dbReference>
<protein>
    <submittedName>
        <fullName evidence="7">LHFPL tetraspan subfamily member 2a protein</fullName>
    </submittedName>
</protein>
<dbReference type="GeneID" id="115623079"/>
<dbReference type="Gene3D" id="1.20.140.150">
    <property type="match status" value="1"/>
</dbReference>
<dbReference type="GO" id="GO:0016020">
    <property type="term" value="C:membrane"/>
    <property type="evidence" value="ECO:0007669"/>
    <property type="project" value="UniProtKB-SubCell"/>
</dbReference>
<evidence type="ECO:0000313" key="7">
    <source>
        <dbReference type="RefSeq" id="XP_030373143.1"/>
    </source>
</evidence>
<name>A0A6J2TDE2_DROLE</name>
<gene>
    <name evidence="7" type="primary">LOC115623079</name>
</gene>
<feature type="transmembrane region" description="Helical" evidence="5">
    <location>
        <begin position="215"/>
        <end position="246"/>
    </location>
</feature>
<proteinExistence type="predicted"/>
<keyword evidence="6" id="KW-1185">Reference proteome</keyword>
<evidence type="ECO:0000313" key="6">
    <source>
        <dbReference type="Proteomes" id="UP000504634"/>
    </source>
</evidence>
<dbReference type="RefSeq" id="XP_030373143.1">
    <property type="nucleotide sequence ID" value="XM_030517283.1"/>
</dbReference>
<accession>A0A6J2TDE2</accession>
<evidence type="ECO:0000256" key="3">
    <source>
        <dbReference type="ARBA" id="ARBA00022989"/>
    </source>
</evidence>
<keyword evidence="4 5" id="KW-0472">Membrane</keyword>
<comment type="subcellular location">
    <subcellularLocation>
        <location evidence="1">Membrane</location>
        <topology evidence="1">Multi-pass membrane protein</topology>
    </subcellularLocation>
</comment>
<evidence type="ECO:0000256" key="4">
    <source>
        <dbReference type="ARBA" id="ARBA00023136"/>
    </source>
</evidence>
<organism evidence="6 7">
    <name type="scientific">Drosophila lebanonensis</name>
    <name type="common">Fruit fly</name>
    <name type="synonym">Scaptodrosophila lebanonensis</name>
    <dbReference type="NCBI Taxonomy" id="7225"/>
    <lineage>
        <taxon>Eukaryota</taxon>
        <taxon>Metazoa</taxon>
        <taxon>Ecdysozoa</taxon>
        <taxon>Arthropoda</taxon>
        <taxon>Hexapoda</taxon>
        <taxon>Insecta</taxon>
        <taxon>Pterygota</taxon>
        <taxon>Neoptera</taxon>
        <taxon>Endopterygota</taxon>
        <taxon>Diptera</taxon>
        <taxon>Brachycera</taxon>
        <taxon>Muscomorpha</taxon>
        <taxon>Ephydroidea</taxon>
        <taxon>Drosophilidae</taxon>
        <taxon>Scaptodrosophila</taxon>
    </lineage>
</organism>
<evidence type="ECO:0000256" key="2">
    <source>
        <dbReference type="ARBA" id="ARBA00022692"/>
    </source>
</evidence>
<keyword evidence="3 5" id="KW-1133">Transmembrane helix</keyword>
<dbReference type="InterPro" id="IPR019372">
    <property type="entry name" value="LHFPL"/>
</dbReference>
<reference evidence="7" key="1">
    <citation type="submission" date="2025-08" db="UniProtKB">
        <authorList>
            <consortium name="RefSeq"/>
        </authorList>
    </citation>
    <scope>IDENTIFICATION</scope>
    <source>
        <strain evidence="7">11010-0011.00</strain>
        <tissue evidence="7">Whole body</tissue>
    </source>
</reference>
<dbReference type="PANTHER" id="PTHR12489:SF19">
    <property type="entry name" value="LHFPL TETRASPAN SUBFAMILY MEMBER 2 PROTEIN"/>
    <property type="match status" value="1"/>
</dbReference>
<feature type="transmembrane region" description="Helical" evidence="5">
    <location>
        <begin position="30"/>
        <end position="57"/>
    </location>
</feature>